<evidence type="ECO:0000313" key="3">
    <source>
        <dbReference type="EMBL" id="ADI14244.1"/>
    </source>
</evidence>
<name>D7CVY1_TRURR</name>
<dbReference type="Proteomes" id="UP000000379">
    <property type="component" value="Chromosome"/>
</dbReference>
<dbReference type="PANTHER" id="PTHR34297:SF1">
    <property type="entry name" value="ASP23_GLS24 FAMILY ENVELOPE STRESS RESPONSE PROTEIN"/>
    <property type="match status" value="1"/>
</dbReference>
<reference evidence="4" key="1">
    <citation type="submission" date="2010-05" db="EMBL/GenBank/DDBJ databases">
        <title>The complete genome of Truepera radiovictris DSM 17093.</title>
        <authorList>
            <consortium name="US DOE Joint Genome Institute (JGI-PGF)"/>
            <person name="Lucas S."/>
            <person name="Copeland A."/>
            <person name="Lapidus A."/>
            <person name="Glavina del Rio T."/>
            <person name="Dalin E."/>
            <person name="Tice H."/>
            <person name="Bruce D."/>
            <person name="Goodwin L."/>
            <person name="Pitluck S."/>
            <person name="Kyrpides N."/>
            <person name="Mavromatis K."/>
            <person name="Ovchinnikova G."/>
            <person name="Munk A.C."/>
            <person name="Detter J.C."/>
            <person name="Han C."/>
            <person name="Tapia R."/>
            <person name="Land M."/>
            <person name="Hauser L."/>
            <person name="Markowitz V."/>
            <person name="Cheng J.-F."/>
            <person name="Hugenholtz P."/>
            <person name="Woyke T."/>
            <person name="Wu D."/>
            <person name="Tindall B."/>
            <person name="Pomrenke H.G."/>
            <person name="Brambilla E."/>
            <person name="Klenk H.-P."/>
            <person name="Eisen J.A."/>
        </authorList>
    </citation>
    <scope>NUCLEOTIDE SEQUENCE [LARGE SCALE GENOMIC DNA]</scope>
    <source>
        <strain evidence="4">DSM 17093 / CIP 108686 / LMG 22925 / RQ-24</strain>
    </source>
</reference>
<evidence type="ECO:0000313" key="4">
    <source>
        <dbReference type="Proteomes" id="UP000000379"/>
    </source>
</evidence>
<evidence type="ECO:0000256" key="2">
    <source>
        <dbReference type="SAM" id="MobiDB-lite"/>
    </source>
</evidence>
<gene>
    <name evidence="3" type="ordered locus">Trad_1117</name>
</gene>
<evidence type="ECO:0008006" key="5">
    <source>
        <dbReference type="Google" id="ProtNLM"/>
    </source>
</evidence>
<feature type="region of interest" description="Disordered" evidence="2">
    <location>
        <begin position="120"/>
        <end position="140"/>
    </location>
</feature>
<dbReference type="EMBL" id="CP002049">
    <property type="protein sequence ID" value="ADI14244.1"/>
    <property type="molecule type" value="Genomic_DNA"/>
</dbReference>
<evidence type="ECO:0000256" key="1">
    <source>
        <dbReference type="ARBA" id="ARBA00005721"/>
    </source>
</evidence>
<dbReference type="Pfam" id="PF03780">
    <property type="entry name" value="Asp23"/>
    <property type="match status" value="1"/>
</dbReference>
<keyword evidence="4" id="KW-1185">Reference proteome</keyword>
<dbReference type="STRING" id="649638.Trad_1117"/>
<dbReference type="InterPro" id="IPR005531">
    <property type="entry name" value="Asp23"/>
</dbReference>
<dbReference type="KEGG" id="tra:Trad_1117"/>
<reference evidence="3 4" key="2">
    <citation type="journal article" date="2011" name="Stand. Genomic Sci.">
        <title>Complete genome sequence of Truepera radiovictrix type strain (RQ-24).</title>
        <authorList>
            <person name="Ivanova N."/>
            <person name="Rohde C."/>
            <person name="Munk C."/>
            <person name="Nolan M."/>
            <person name="Lucas S."/>
            <person name="Del Rio T.G."/>
            <person name="Tice H."/>
            <person name="Deshpande S."/>
            <person name="Cheng J.F."/>
            <person name="Tapia R."/>
            <person name="Han C."/>
            <person name="Goodwin L."/>
            <person name="Pitluck S."/>
            <person name="Liolios K."/>
            <person name="Mavromatis K."/>
            <person name="Mikhailova N."/>
            <person name="Pati A."/>
            <person name="Chen A."/>
            <person name="Palaniappan K."/>
            <person name="Land M."/>
            <person name="Hauser L."/>
            <person name="Chang Y.J."/>
            <person name="Jeffries C.D."/>
            <person name="Brambilla E."/>
            <person name="Rohde M."/>
            <person name="Goker M."/>
            <person name="Tindall B.J."/>
            <person name="Woyke T."/>
            <person name="Bristow J."/>
            <person name="Eisen J.A."/>
            <person name="Markowitz V."/>
            <person name="Hugenholtz P."/>
            <person name="Kyrpides N.C."/>
            <person name="Klenk H.P."/>
            <person name="Lapidus A."/>
        </authorList>
    </citation>
    <scope>NUCLEOTIDE SEQUENCE [LARGE SCALE GENOMIC DNA]</scope>
    <source>
        <strain evidence="4">DSM 17093 / CIP 108686 / LMG 22925 / RQ-24</strain>
    </source>
</reference>
<protein>
    <recommendedName>
        <fullName evidence="5">Asp23/Gls24 family envelope stress response protein</fullName>
    </recommendedName>
</protein>
<dbReference type="RefSeq" id="WP_013177615.1">
    <property type="nucleotide sequence ID" value="NC_014221.1"/>
</dbReference>
<sequence length="140" mass="14915">MRDPDPPPPSPTGAPLATRDLDLDIAQDVLYGIAQLALEGVHGVVPASPPARMGELLTGRRTKGIEIERTGDGLVVNLNVHMRYGLEIPKVAAEVQQTVREAIASMTGMRVRSVNVTVEKIDPPEEPAAPPVVREDAGRG</sequence>
<organism evidence="3 4">
    <name type="scientific">Truepera radiovictrix (strain DSM 17093 / CIP 108686 / LMG 22925 / RQ-24)</name>
    <dbReference type="NCBI Taxonomy" id="649638"/>
    <lineage>
        <taxon>Bacteria</taxon>
        <taxon>Thermotogati</taxon>
        <taxon>Deinococcota</taxon>
        <taxon>Deinococci</taxon>
        <taxon>Trueperales</taxon>
        <taxon>Trueperaceae</taxon>
        <taxon>Truepera</taxon>
    </lineage>
</organism>
<comment type="similarity">
    <text evidence="1">Belongs to the asp23 family.</text>
</comment>
<accession>D7CVY1</accession>
<proteinExistence type="inferred from homology"/>
<dbReference type="eggNOG" id="COG1302">
    <property type="taxonomic scope" value="Bacteria"/>
</dbReference>
<dbReference type="HOGENOM" id="CLU_113198_5_1_0"/>
<dbReference type="AlphaFoldDB" id="D7CVY1"/>
<dbReference type="PANTHER" id="PTHR34297">
    <property type="entry name" value="HYPOTHETICAL CYTOSOLIC PROTEIN-RELATED"/>
    <property type="match status" value="1"/>
</dbReference>